<dbReference type="Proteomes" id="UP000887575">
    <property type="component" value="Unassembled WGS sequence"/>
</dbReference>
<proteinExistence type="predicted"/>
<name>A0AAF3EPF8_9BILA</name>
<sequence>MIALFDNYQPDLRQEERDTDEVLKTRKNFDLVQAYLASAMKIHRSVFWKKDDESPEMTEILEELSRTQDEAWAELDQLMVKNASVIQWAKNALL</sequence>
<dbReference type="Pfam" id="PF04192">
    <property type="entry name" value="Utp21"/>
    <property type="match status" value="1"/>
</dbReference>
<evidence type="ECO:0000313" key="3">
    <source>
        <dbReference type="WBParaSite" id="MBELARI_LOCUS15965"/>
    </source>
</evidence>
<reference evidence="3" key="1">
    <citation type="submission" date="2024-02" db="UniProtKB">
        <authorList>
            <consortium name="WormBaseParasite"/>
        </authorList>
    </citation>
    <scope>IDENTIFICATION</scope>
</reference>
<evidence type="ECO:0000313" key="2">
    <source>
        <dbReference type="Proteomes" id="UP000887575"/>
    </source>
</evidence>
<keyword evidence="2" id="KW-1185">Reference proteome</keyword>
<dbReference type="AlphaFoldDB" id="A0AAF3EPF8"/>
<dbReference type="InterPro" id="IPR007319">
    <property type="entry name" value="WDR36/Utp21_C"/>
</dbReference>
<dbReference type="GO" id="GO:0032040">
    <property type="term" value="C:small-subunit processome"/>
    <property type="evidence" value="ECO:0007669"/>
    <property type="project" value="InterPro"/>
</dbReference>
<organism evidence="2 3">
    <name type="scientific">Mesorhabditis belari</name>
    <dbReference type="NCBI Taxonomy" id="2138241"/>
    <lineage>
        <taxon>Eukaryota</taxon>
        <taxon>Metazoa</taxon>
        <taxon>Ecdysozoa</taxon>
        <taxon>Nematoda</taxon>
        <taxon>Chromadorea</taxon>
        <taxon>Rhabditida</taxon>
        <taxon>Rhabditina</taxon>
        <taxon>Rhabditomorpha</taxon>
        <taxon>Rhabditoidea</taxon>
        <taxon>Rhabditidae</taxon>
        <taxon>Mesorhabditinae</taxon>
        <taxon>Mesorhabditis</taxon>
    </lineage>
</organism>
<protein>
    <recommendedName>
        <fullName evidence="1">WDR36/Utp21 C-terminal domain-containing protein</fullName>
    </recommendedName>
</protein>
<dbReference type="GO" id="GO:0006364">
    <property type="term" value="P:rRNA processing"/>
    <property type="evidence" value="ECO:0007669"/>
    <property type="project" value="InterPro"/>
</dbReference>
<dbReference type="WBParaSite" id="MBELARI_LOCUS15965">
    <property type="protein sequence ID" value="MBELARI_LOCUS15965"/>
    <property type="gene ID" value="MBELARI_LOCUS15965"/>
</dbReference>
<evidence type="ECO:0000259" key="1">
    <source>
        <dbReference type="Pfam" id="PF04192"/>
    </source>
</evidence>
<feature type="domain" description="WDR36/Utp21 C-terminal" evidence="1">
    <location>
        <begin position="21"/>
        <end position="89"/>
    </location>
</feature>
<dbReference type="PANTHER" id="PTHR22840:SF12">
    <property type="entry name" value="WD REPEAT-CONTAINING PROTEIN 36"/>
    <property type="match status" value="1"/>
</dbReference>
<dbReference type="PANTHER" id="PTHR22840">
    <property type="entry name" value="WD REPEAT-CONTAINING PROTEIN 36"/>
    <property type="match status" value="1"/>
</dbReference>
<dbReference type="GO" id="GO:0034388">
    <property type="term" value="C:Pwp2p-containing subcomplex of 90S preribosome"/>
    <property type="evidence" value="ECO:0007669"/>
    <property type="project" value="TreeGrafter"/>
</dbReference>
<accession>A0AAF3EPF8</accession>